<dbReference type="CDD" id="cd02930">
    <property type="entry name" value="DCR_FMN"/>
    <property type="match status" value="1"/>
</dbReference>
<dbReference type="Gene3D" id="3.40.50.720">
    <property type="entry name" value="NAD(P)-binding Rossmann-like Domain"/>
    <property type="match status" value="1"/>
</dbReference>
<evidence type="ECO:0000256" key="1">
    <source>
        <dbReference type="ARBA" id="ARBA00001917"/>
    </source>
</evidence>
<keyword evidence="5" id="KW-0288">FMN</keyword>
<organism evidence="12 13">
    <name type="scientific">Roseinatronobacter thiooxidans</name>
    <dbReference type="NCBI Taxonomy" id="121821"/>
    <lineage>
        <taxon>Bacteria</taxon>
        <taxon>Pseudomonadati</taxon>
        <taxon>Pseudomonadota</taxon>
        <taxon>Alphaproteobacteria</taxon>
        <taxon>Rhodobacterales</taxon>
        <taxon>Paracoccaceae</taxon>
        <taxon>Roseinatronobacter</taxon>
    </lineage>
</organism>
<dbReference type="PRINTS" id="PR00368">
    <property type="entry name" value="FADPNR"/>
</dbReference>
<comment type="cofactor">
    <cofactor evidence="2">
        <name>[4Fe-4S] cluster</name>
        <dbReference type="ChEBI" id="CHEBI:49883"/>
    </cofactor>
</comment>
<dbReference type="FunFam" id="3.20.20.70:FF:000082">
    <property type="entry name" value="NADPH-dependent 2,4-dienoyl-CoA reductase"/>
    <property type="match status" value="1"/>
</dbReference>
<dbReference type="Gene3D" id="3.50.50.60">
    <property type="entry name" value="FAD/NAD(P)-binding domain"/>
    <property type="match status" value="1"/>
</dbReference>
<dbReference type="AlphaFoldDB" id="A0A2W7QLZ9"/>
<dbReference type="Gene3D" id="3.20.20.70">
    <property type="entry name" value="Aldolase class I"/>
    <property type="match status" value="1"/>
</dbReference>
<keyword evidence="6" id="KW-0479">Metal-binding</keyword>
<evidence type="ECO:0000259" key="11">
    <source>
        <dbReference type="Pfam" id="PF07992"/>
    </source>
</evidence>
<dbReference type="STRING" id="121821.GCA_001870675_01659"/>
<accession>A0A2W7QLZ9</accession>
<feature type="domain" description="FAD/NAD(P)-binding" evidence="11">
    <location>
        <begin position="376"/>
        <end position="636"/>
    </location>
</feature>
<keyword evidence="8" id="KW-0408">Iron</keyword>
<comment type="caution">
    <text evidence="12">The sequence shown here is derived from an EMBL/GenBank/DDBJ whole genome shotgun (WGS) entry which is preliminary data.</text>
</comment>
<dbReference type="GO" id="GO:0033543">
    <property type="term" value="P:fatty acid beta-oxidation, unsaturated, even number, reductase/isomerase pathway"/>
    <property type="evidence" value="ECO:0007669"/>
    <property type="project" value="TreeGrafter"/>
</dbReference>
<dbReference type="InterPro" id="IPR013785">
    <property type="entry name" value="Aldolase_TIM"/>
</dbReference>
<dbReference type="Pfam" id="PF07992">
    <property type="entry name" value="Pyr_redox_2"/>
    <property type="match status" value="1"/>
</dbReference>
<evidence type="ECO:0000256" key="4">
    <source>
        <dbReference type="ARBA" id="ARBA00022630"/>
    </source>
</evidence>
<evidence type="ECO:0000313" key="13">
    <source>
        <dbReference type="Proteomes" id="UP000249364"/>
    </source>
</evidence>
<dbReference type="InterPro" id="IPR051793">
    <property type="entry name" value="NADH:flavin_oxidoreductase"/>
</dbReference>
<dbReference type="GO" id="GO:0008670">
    <property type="term" value="F:2,4-dienoyl-CoA reductase (NADPH) activity"/>
    <property type="evidence" value="ECO:0007669"/>
    <property type="project" value="TreeGrafter"/>
</dbReference>
<dbReference type="GO" id="GO:0051536">
    <property type="term" value="F:iron-sulfur cluster binding"/>
    <property type="evidence" value="ECO:0007669"/>
    <property type="project" value="UniProtKB-KW"/>
</dbReference>
<dbReference type="GO" id="GO:0010181">
    <property type="term" value="F:FMN binding"/>
    <property type="evidence" value="ECO:0007669"/>
    <property type="project" value="InterPro"/>
</dbReference>
<evidence type="ECO:0000256" key="7">
    <source>
        <dbReference type="ARBA" id="ARBA00023002"/>
    </source>
</evidence>
<dbReference type="Proteomes" id="UP000249364">
    <property type="component" value="Unassembled WGS sequence"/>
</dbReference>
<name>A0A2W7QLZ9_9RHOB</name>
<dbReference type="OrthoDB" id="9784632at2"/>
<dbReference type="PRINTS" id="PR00411">
    <property type="entry name" value="PNDRDTASEI"/>
</dbReference>
<protein>
    <submittedName>
        <fullName evidence="12">2,4-dienoyl-CoA reductase (NADPH2)</fullName>
    </submittedName>
</protein>
<evidence type="ECO:0000256" key="5">
    <source>
        <dbReference type="ARBA" id="ARBA00022643"/>
    </source>
</evidence>
<keyword evidence="9" id="KW-0411">Iron-sulfur</keyword>
<dbReference type="SUPFAM" id="SSF51395">
    <property type="entry name" value="FMN-linked oxidoreductases"/>
    <property type="match status" value="1"/>
</dbReference>
<comment type="similarity">
    <text evidence="3">In the N-terminal section; belongs to the NADH:flavin oxidoreductase/NADH oxidase family.</text>
</comment>
<keyword evidence="13" id="KW-1185">Reference proteome</keyword>
<sequence length="672" mass="71452">MTHYPHLLAPLDLGFTTLKNRVLMGSMHTGLEERGDWSRVAEYYAARARGGVALMVTGGMAPNPEGGVFPGAAGLYTAQDIINHRLVTDRVHAEGGKIAMQILHAGRYAYGPDCVAPSALKSPISPFKPRALDAEGIEKQIADIVTAASRARDAGYDGVEIMGSEGYFINQFLCAATNQRDDDWGGSYDNRMRLAVEIVARVRAALGPDSILIYRISLIDLVPQGQSFDEVTRLAQAIEGAGATILNTGIGWHEARVPTIATSVPRAAWAWVTQKLMGKVGIPLVTSNRINTPDVAETLLAGGAADMVSMARPFLADPDFVAKAASGRAAQIAPCIACNQACLDHTFQGKVSSCLVNPRACHETELRYNPAAMRKSIAVVGAGPAGLMAALVADQRGHDVTLFEGEGQIGGQLNMARMIPGKEEFHGLVQWYEGEVARSRIKLRLNTRAIAQDLAGFDEVIIATGVTPRDPHIKGQDAPHVLRYSDVLKGKANVGARVVVVGAGGIGFDVSEYLVHEGESATENLHLWQREWGVTDPANAPGGLAPDGPQPERPARQVTLVQRKTGKPGKGLGKTTGWIHRAGLAAKGVRMIGGLDYRAITREGLLVLRDGQEELLEADTIVLCTGQDPLRELADALAGAGRPVHVIGGADVAAELDAKRAIDQAARLAATL</sequence>
<evidence type="ECO:0000313" key="12">
    <source>
        <dbReference type="EMBL" id="PZX42309.1"/>
    </source>
</evidence>
<dbReference type="InterPro" id="IPR036188">
    <property type="entry name" value="FAD/NAD-bd_sf"/>
</dbReference>
<proteinExistence type="inferred from homology"/>
<dbReference type="GO" id="GO:0046872">
    <property type="term" value="F:metal ion binding"/>
    <property type="evidence" value="ECO:0007669"/>
    <property type="project" value="UniProtKB-KW"/>
</dbReference>
<dbReference type="InterPro" id="IPR001155">
    <property type="entry name" value="OxRdtase_FMN_N"/>
</dbReference>
<comment type="cofactor">
    <cofactor evidence="1">
        <name>FMN</name>
        <dbReference type="ChEBI" id="CHEBI:58210"/>
    </cofactor>
</comment>
<dbReference type="PANTHER" id="PTHR42917:SF2">
    <property type="entry name" value="2,4-DIENOYL-COA REDUCTASE [(2E)-ENOYL-COA-PRODUCING]"/>
    <property type="match status" value="1"/>
</dbReference>
<evidence type="ECO:0000256" key="6">
    <source>
        <dbReference type="ARBA" id="ARBA00022723"/>
    </source>
</evidence>
<dbReference type="SUPFAM" id="SSF51905">
    <property type="entry name" value="FAD/NAD(P)-binding domain"/>
    <property type="match status" value="1"/>
</dbReference>
<reference evidence="12 13" key="1">
    <citation type="submission" date="2018-06" db="EMBL/GenBank/DDBJ databases">
        <title>Genomic Encyclopedia of Archaeal and Bacterial Type Strains, Phase II (KMG-II): from individual species to whole genera.</title>
        <authorList>
            <person name="Goeker M."/>
        </authorList>
    </citation>
    <scope>NUCLEOTIDE SEQUENCE [LARGE SCALE GENOMIC DNA]</scope>
    <source>
        <strain evidence="12 13">DSM 13087</strain>
    </source>
</reference>
<evidence type="ECO:0000256" key="2">
    <source>
        <dbReference type="ARBA" id="ARBA00001966"/>
    </source>
</evidence>
<evidence type="ECO:0000259" key="10">
    <source>
        <dbReference type="Pfam" id="PF00724"/>
    </source>
</evidence>
<evidence type="ECO:0000256" key="9">
    <source>
        <dbReference type="ARBA" id="ARBA00023014"/>
    </source>
</evidence>
<evidence type="ECO:0000256" key="3">
    <source>
        <dbReference type="ARBA" id="ARBA00011048"/>
    </source>
</evidence>
<dbReference type="InterPro" id="IPR023753">
    <property type="entry name" value="FAD/NAD-binding_dom"/>
</dbReference>
<gene>
    <name evidence="12" type="ORF">LY56_02004</name>
</gene>
<evidence type="ECO:0000256" key="8">
    <source>
        <dbReference type="ARBA" id="ARBA00023004"/>
    </source>
</evidence>
<keyword evidence="7" id="KW-0560">Oxidoreductase</keyword>
<dbReference type="Pfam" id="PF00724">
    <property type="entry name" value="Oxidored_FMN"/>
    <property type="match status" value="1"/>
</dbReference>
<keyword evidence="4" id="KW-0285">Flavoprotein</keyword>
<dbReference type="PANTHER" id="PTHR42917">
    <property type="entry name" value="2,4-DIENOYL-COA REDUCTASE"/>
    <property type="match status" value="1"/>
</dbReference>
<dbReference type="RefSeq" id="WP_071468479.1">
    <property type="nucleotide sequence ID" value="NZ_MEHT01000005.1"/>
</dbReference>
<dbReference type="EMBL" id="QKZQ01000008">
    <property type="protein sequence ID" value="PZX42309.1"/>
    <property type="molecule type" value="Genomic_DNA"/>
</dbReference>
<feature type="domain" description="NADH:flavin oxidoreductase/NADH oxidase N-terminal" evidence="10">
    <location>
        <begin position="7"/>
        <end position="330"/>
    </location>
</feature>